<evidence type="ECO:0000256" key="1">
    <source>
        <dbReference type="SAM" id="MobiDB-lite"/>
    </source>
</evidence>
<name>A0A6A0ADA1_HAELA</name>
<dbReference type="AlphaFoldDB" id="A0A6A0ADA1"/>
<accession>A0A6A0ADA1</accession>
<feature type="non-terminal residue" evidence="2">
    <location>
        <position position="1"/>
    </location>
</feature>
<dbReference type="EMBL" id="BLLF01005067">
    <property type="protein sequence ID" value="GFH30686.1"/>
    <property type="molecule type" value="Genomic_DNA"/>
</dbReference>
<gene>
    <name evidence="2" type="ORF">HaLaN_29580</name>
</gene>
<dbReference type="Proteomes" id="UP000485058">
    <property type="component" value="Unassembled WGS sequence"/>
</dbReference>
<feature type="region of interest" description="Disordered" evidence="1">
    <location>
        <begin position="25"/>
        <end position="60"/>
    </location>
</feature>
<keyword evidence="3" id="KW-1185">Reference proteome</keyword>
<protein>
    <submittedName>
        <fullName evidence="2">Uncharacterized protein</fullName>
    </submittedName>
</protein>
<feature type="compositionally biased region" description="Basic and acidic residues" evidence="1">
    <location>
        <begin position="51"/>
        <end position="60"/>
    </location>
</feature>
<reference evidence="2 3" key="1">
    <citation type="submission" date="2020-02" db="EMBL/GenBank/DDBJ databases">
        <title>Draft genome sequence of Haematococcus lacustris strain NIES-144.</title>
        <authorList>
            <person name="Morimoto D."/>
            <person name="Nakagawa S."/>
            <person name="Yoshida T."/>
            <person name="Sawayama S."/>
        </authorList>
    </citation>
    <scope>NUCLEOTIDE SEQUENCE [LARGE SCALE GENOMIC DNA]</scope>
    <source>
        <strain evidence="2 3">NIES-144</strain>
    </source>
</reference>
<sequence>MVVDEKGTFRDDNFQRAVAQLNDVDASGGGQAAKGAGKGAGKANAPGGNQRGEKSDIFKI</sequence>
<proteinExistence type="predicted"/>
<comment type="caution">
    <text evidence="2">The sequence shown here is derived from an EMBL/GenBank/DDBJ whole genome shotgun (WGS) entry which is preliminary data.</text>
</comment>
<feature type="compositionally biased region" description="Gly residues" evidence="1">
    <location>
        <begin position="27"/>
        <end position="40"/>
    </location>
</feature>
<evidence type="ECO:0000313" key="2">
    <source>
        <dbReference type="EMBL" id="GFH30686.1"/>
    </source>
</evidence>
<organism evidence="2 3">
    <name type="scientific">Haematococcus lacustris</name>
    <name type="common">Green alga</name>
    <name type="synonym">Haematococcus pluvialis</name>
    <dbReference type="NCBI Taxonomy" id="44745"/>
    <lineage>
        <taxon>Eukaryota</taxon>
        <taxon>Viridiplantae</taxon>
        <taxon>Chlorophyta</taxon>
        <taxon>core chlorophytes</taxon>
        <taxon>Chlorophyceae</taxon>
        <taxon>CS clade</taxon>
        <taxon>Chlamydomonadales</taxon>
        <taxon>Haematococcaceae</taxon>
        <taxon>Haematococcus</taxon>
    </lineage>
</organism>
<feature type="non-terminal residue" evidence="2">
    <location>
        <position position="60"/>
    </location>
</feature>
<evidence type="ECO:0000313" key="3">
    <source>
        <dbReference type="Proteomes" id="UP000485058"/>
    </source>
</evidence>